<protein>
    <submittedName>
        <fullName evidence="1">Uncharacterized protein</fullName>
    </submittedName>
</protein>
<reference evidence="2" key="1">
    <citation type="journal article" date="2017" name="Nat. Commun.">
        <title>The North American bullfrog draft genome provides insight into hormonal regulation of long noncoding RNA.</title>
        <authorList>
            <person name="Hammond S.A."/>
            <person name="Warren R.L."/>
            <person name="Vandervalk B.P."/>
            <person name="Kucuk E."/>
            <person name="Khan H."/>
            <person name="Gibb E.A."/>
            <person name="Pandoh P."/>
            <person name="Kirk H."/>
            <person name="Zhao Y."/>
            <person name="Jones M."/>
            <person name="Mungall A.J."/>
            <person name="Coope R."/>
            <person name="Pleasance S."/>
            <person name="Moore R.A."/>
            <person name="Holt R.A."/>
            <person name="Round J.M."/>
            <person name="Ohora S."/>
            <person name="Walle B.V."/>
            <person name="Veldhoen N."/>
            <person name="Helbing C.C."/>
            <person name="Birol I."/>
        </authorList>
    </citation>
    <scope>NUCLEOTIDE SEQUENCE [LARGE SCALE GENOMIC DNA]</scope>
</reference>
<dbReference type="Proteomes" id="UP000228934">
    <property type="component" value="Unassembled WGS sequence"/>
</dbReference>
<proteinExistence type="predicted"/>
<organism evidence="1 2">
    <name type="scientific">Aquarana catesbeiana</name>
    <name type="common">American bullfrog</name>
    <name type="synonym">Rana catesbeiana</name>
    <dbReference type="NCBI Taxonomy" id="8400"/>
    <lineage>
        <taxon>Eukaryota</taxon>
        <taxon>Metazoa</taxon>
        <taxon>Chordata</taxon>
        <taxon>Craniata</taxon>
        <taxon>Vertebrata</taxon>
        <taxon>Euteleostomi</taxon>
        <taxon>Amphibia</taxon>
        <taxon>Batrachia</taxon>
        <taxon>Anura</taxon>
        <taxon>Neobatrachia</taxon>
        <taxon>Ranoidea</taxon>
        <taxon>Ranidae</taxon>
        <taxon>Aquarana</taxon>
    </lineage>
</organism>
<sequence length="51" mass="6491">MDYLRRIVEVQERQLTWRLCRSLALHNRRQLRHYVALERYQRSLRRHLEAT</sequence>
<dbReference type="AlphaFoldDB" id="A0A2G9PD68"/>
<feature type="non-terminal residue" evidence="1">
    <location>
        <position position="51"/>
    </location>
</feature>
<name>A0A2G9PD68_AQUCT</name>
<dbReference type="EMBL" id="KV922605">
    <property type="protein sequence ID" value="PIO01277.1"/>
    <property type="molecule type" value="Genomic_DNA"/>
</dbReference>
<accession>A0A2G9PD68</accession>
<gene>
    <name evidence="1" type="ORF">AB205_0028960</name>
</gene>
<evidence type="ECO:0000313" key="2">
    <source>
        <dbReference type="Proteomes" id="UP000228934"/>
    </source>
</evidence>
<keyword evidence="2" id="KW-1185">Reference proteome</keyword>
<evidence type="ECO:0000313" key="1">
    <source>
        <dbReference type="EMBL" id="PIO01277.1"/>
    </source>
</evidence>